<feature type="binding site" evidence="9">
    <location>
        <position position="395"/>
    </location>
    <ligand>
        <name>Zn(2+)</name>
        <dbReference type="ChEBI" id="CHEBI:29105"/>
        <label>1</label>
    </ligand>
</feature>
<dbReference type="SUPFAM" id="SSF57903">
    <property type="entry name" value="FYVE/PHD zinc finger"/>
    <property type="match status" value="1"/>
</dbReference>
<keyword evidence="5 9" id="KW-0862">Zinc</keyword>
<feature type="compositionally biased region" description="Basic residues" evidence="12">
    <location>
        <begin position="162"/>
        <end position="176"/>
    </location>
</feature>
<feature type="site" description="Histone H3K4me3 binding" evidence="8">
    <location>
        <position position="417"/>
    </location>
</feature>
<dbReference type="PROSITE" id="PS01359">
    <property type="entry name" value="ZF_PHD_1"/>
    <property type="match status" value="1"/>
</dbReference>
<dbReference type="InterPro" id="IPR028651">
    <property type="entry name" value="ING_fam"/>
</dbReference>
<dbReference type="InterPro" id="IPR011011">
    <property type="entry name" value="Znf_FYVE_PHD"/>
</dbReference>
<feature type="binding site" evidence="9">
    <location>
        <position position="397"/>
    </location>
    <ligand>
        <name>Zn(2+)</name>
        <dbReference type="ChEBI" id="CHEBI:29105"/>
        <label>1</label>
    </ligand>
</feature>
<dbReference type="PANTHER" id="PTHR10333">
    <property type="entry name" value="INHIBITOR OF GROWTH PROTEIN"/>
    <property type="match status" value="1"/>
</dbReference>
<dbReference type="Pfam" id="PF12998">
    <property type="entry name" value="ING"/>
    <property type="match status" value="2"/>
</dbReference>
<dbReference type="EMBL" id="JAEVFJ010000001">
    <property type="protein sequence ID" value="KAH8108198.1"/>
    <property type="molecule type" value="Genomic_DNA"/>
</dbReference>
<feature type="compositionally biased region" description="Basic residues" evidence="12">
    <location>
        <begin position="1"/>
        <end position="12"/>
    </location>
</feature>
<dbReference type="OrthoDB" id="5411773at2759"/>
<evidence type="ECO:0000313" key="15">
    <source>
        <dbReference type="Proteomes" id="UP000813824"/>
    </source>
</evidence>
<dbReference type="InterPro" id="IPR019786">
    <property type="entry name" value="Zinc_finger_PHD-type_CS"/>
</dbReference>
<comment type="caution">
    <text evidence="14">The sequence shown here is derived from an EMBL/GenBank/DDBJ whole genome shotgun (WGS) entry which is preliminary data.</text>
</comment>
<dbReference type="InterPro" id="IPR013083">
    <property type="entry name" value="Znf_RING/FYVE/PHD"/>
</dbReference>
<evidence type="ECO:0000256" key="8">
    <source>
        <dbReference type="PIRSR" id="PIRSR628651-50"/>
    </source>
</evidence>
<evidence type="ECO:0000256" key="6">
    <source>
        <dbReference type="ARBA" id="ARBA00022853"/>
    </source>
</evidence>
<name>A0A8K0XV34_9AGAR</name>
<feature type="site" description="Histone H3K4me3 binding" evidence="8">
    <location>
        <position position="409"/>
    </location>
</feature>
<keyword evidence="4 10" id="KW-0863">Zinc-finger</keyword>
<evidence type="ECO:0000259" key="13">
    <source>
        <dbReference type="PROSITE" id="PS50016"/>
    </source>
</evidence>
<evidence type="ECO:0000256" key="5">
    <source>
        <dbReference type="ARBA" id="ARBA00022833"/>
    </source>
</evidence>
<organism evidence="14 15">
    <name type="scientific">Cristinia sonorae</name>
    <dbReference type="NCBI Taxonomy" id="1940300"/>
    <lineage>
        <taxon>Eukaryota</taxon>
        <taxon>Fungi</taxon>
        <taxon>Dikarya</taxon>
        <taxon>Basidiomycota</taxon>
        <taxon>Agaricomycotina</taxon>
        <taxon>Agaricomycetes</taxon>
        <taxon>Agaricomycetidae</taxon>
        <taxon>Agaricales</taxon>
        <taxon>Pleurotineae</taxon>
        <taxon>Stephanosporaceae</taxon>
        <taxon>Cristinia</taxon>
    </lineage>
</organism>
<feature type="binding site" evidence="9">
    <location>
        <position position="422"/>
    </location>
    <ligand>
        <name>Zn(2+)</name>
        <dbReference type="ChEBI" id="CHEBI:29105"/>
        <label>1</label>
    </ligand>
</feature>
<evidence type="ECO:0000256" key="9">
    <source>
        <dbReference type="PIRSR" id="PIRSR628651-51"/>
    </source>
</evidence>
<dbReference type="GO" id="GO:0000785">
    <property type="term" value="C:chromatin"/>
    <property type="evidence" value="ECO:0007669"/>
    <property type="project" value="UniProtKB-ARBA"/>
</dbReference>
<feature type="region of interest" description="Disordered" evidence="12">
    <location>
        <begin position="125"/>
        <end position="206"/>
    </location>
</feature>
<keyword evidence="6 11" id="KW-0156">Chromatin regulator</keyword>
<evidence type="ECO:0000256" key="1">
    <source>
        <dbReference type="ARBA" id="ARBA00004123"/>
    </source>
</evidence>
<feature type="region of interest" description="Disordered" evidence="12">
    <location>
        <begin position="302"/>
        <end position="363"/>
    </location>
</feature>
<keyword evidence="3 9" id="KW-0479">Metal-binding</keyword>
<dbReference type="Gene3D" id="6.10.140.1740">
    <property type="match status" value="1"/>
</dbReference>
<dbReference type="SMART" id="SM01408">
    <property type="entry name" value="ING"/>
    <property type="match status" value="1"/>
</dbReference>
<feature type="region of interest" description="Disordered" evidence="12">
    <location>
        <begin position="1"/>
        <end position="32"/>
    </location>
</feature>
<feature type="binding site" evidence="9">
    <location>
        <position position="439"/>
    </location>
    <ligand>
        <name>Zn(2+)</name>
        <dbReference type="ChEBI" id="CHEBI:29105"/>
        <label>2</label>
    </ligand>
</feature>
<reference evidence="14" key="1">
    <citation type="journal article" date="2021" name="New Phytol.">
        <title>Evolutionary innovations through gain and loss of genes in the ectomycorrhizal Boletales.</title>
        <authorList>
            <person name="Wu G."/>
            <person name="Miyauchi S."/>
            <person name="Morin E."/>
            <person name="Kuo A."/>
            <person name="Drula E."/>
            <person name="Varga T."/>
            <person name="Kohler A."/>
            <person name="Feng B."/>
            <person name="Cao Y."/>
            <person name="Lipzen A."/>
            <person name="Daum C."/>
            <person name="Hundley H."/>
            <person name="Pangilinan J."/>
            <person name="Johnson J."/>
            <person name="Barry K."/>
            <person name="LaButti K."/>
            <person name="Ng V."/>
            <person name="Ahrendt S."/>
            <person name="Min B."/>
            <person name="Choi I.G."/>
            <person name="Park H."/>
            <person name="Plett J.M."/>
            <person name="Magnuson J."/>
            <person name="Spatafora J.W."/>
            <person name="Nagy L.G."/>
            <person name="Henrissat B."/>
            <person name="Grigoriev I.V."/>
            <person name="Yang Z.L."/>
            <person name="Xu J."/>
            <person name="Martin F.M."/>
        </authorList>
    </citation>
    <scope>NUCLEOTIDE SEQUENCE</scope>
    <source>
        <strain evidence="14">KKN 215</strain>
    </source>
</reference>
<feature type="binding site" evidence="9">
    <location>
        <position position="419"/>
    </location>
    <ligand>
        <name>Zn(2+)</name>
        <dbReference type="ChEBI" id="CHEBI:29105"/>
        <label>1</label>
    </ligand>
</feature>
<evidence type="ECO:0000256" key="11">
    <source>
        <dbReference type="RuleBase" id="RU361213"/>
    </source>
</evidence>
<protein>
    <recommendedName>
        <fullName evidence="11">Chromatin modification-related protein</fullName>
    </recommendedName>
</protein>
<sequence length="451" mass="50563">MVSFKHRKRRRSQAFPGEDEITLTEQSSRHVSEPIDLIEPQDAPNVKDTKEDREEVDLERFEKEQGTWDAFREEFFEVIDQLPLSLQRSFLLIKELDLQAHKHIPELLSTIQEYLRHRKVTGLPQPDEVQVEGASTSAVSLTSQPPPPIQPDSPPPAETPRLLRRSSTRSPVKHASKAATPSRPIVISRPTTSAPPPPPLTSKQRSASLLTKIARLSEELVRTSIEKINVARHANNIVIRHIKELDRAIKEQETSLSLGLRPGTHPASIILPELVIPKARSNGPIYDTSESEDEPMDVIIEDSPAVEERPVPPEEEKPAKTPRKKGRVKHARKKSDVERTDPVEVAEVAEKADAGPEGRPVRSSRSLKLTLPAIATISALKDAEAAIAPDEPRYCYCNQVSYGEMIGCDGENCQREWYHLGCLGLEQLPTDDVWYCPDCRKSSTSKRRKGR</sequence>
<dbReference type="PROSITE" id="PS50016">
    <property type="entry name" value="ZF_PHD_2"/>
    <property type="match status" value="1"/>
</dbReference>
<dbReference type="GO" id="GO:0008270">
    <property type="term" value="F:zinc ion binding"/>
    <property type="evidence" value="ECO:0007669"/>
    <property type="project" value="UniProtKB-KW"/>
</dbReference>
<feature type="binding site" evidence="9">
    <location>
        <position position="436"/>
    </location>
    <ligand>
        <name>Zn(2+)</name>
        <dbReference type="ChEBI" id="CHEBI:29105"/>
        <label>2</label>
    </ligand>
</feature>
<evidence type="ECO:0000256" key="4">
    <source>
        <dbReference type="ARBA" id="ARBA00022771"/>
    </source>
</evidence>
<keyword evidence="15" id="KW-1185">Reference proteome</keyword>
<dbReference type="AlphaFoldDB" id="A0A8K0XV34"/>
<dbReference type="InterPro" id="IPR001965">
    <property type="entry name" value="Znf_PHD"/>
</dbReference>
<feature type="compositionally biased region" description="Basic and acidic residues" evidence="12">
    <location>
        <begin position="306"/>
        <end position="319"/>
    </location>
</feature>
<feature type="compositionally biased region" description="Basic residues" evidence="12">
    <location>
        <begin position="320"/>
        <end position="333"/>
    </location>
</feature>
<feature type="compositionally biased region" description="Pro residues" evidence="12">
    <location>
        <begin position="144"/>
        <end position="158"/>
    </location>
</feature>
<evidence type="ECO:0000256" key="7">
    <source>
        <dbReference type="ARBA" id="ARBA00023242"/>
    </source>
</evidence>
<dbReference type="SMART" id="SM00249">
    <property type="entry name" value="PHD"/>
    <property type="match status" value="1"/>
</dbReference>
<evidence type="ECO:0000256" key="10">
    <source>
        <dbReference type="PROSITE-ProRule" id="PRU00146"/>
    </source>
</evidence>
<dbReference type="CDD" id="cd15505">
    <property type="entry name" value="PHD_ING"/>
    <property type="match status" value="1"/>
</dbReference>
<feature type="compositionally biased region" description="Basic and acidic residues" evidence="12">
    <location>
        <begin position="334"/>
        <end position="360"/>
    </location>
</feature>
<evidence type="ECO:0000256" key="2">
    <source>
        <dbReference type="ARBA" id="ARBA00010210"/>
    </source>
</evidence>
<evidence type="ECO:0000256" key="3">
    <source>
        <dbReference type="ARBA" id="ARBA00022723"/>
    </source>
</evidence>
<dbReference type="Proteomes" id="UP000813824">
    <property type="component" value="Unassembled WGS sequence"/>
</dbReference>
<dbReference type="InterPro" id="IPR019787">
    <property type="entry name" value="Znf_PHD-finger"/>
</dbReference>
<keyword evidence="7 11" id="KW-0539">Nucleus</keyword>
<feature type="domain" description="PHD-type" evidence="13">
    <location>
        <begin position="392"/>
        <end position="442"/>
    </location>
</feature>
<feature type="site" description="Histone H3K4me3 binding" evidence="8">
    <location>
        <position position="405"/>
    </location>
</feature>
<feature type="binding site" evidence="9">
    <location>
        <position position="408"/>
    </location>
    <ligand>
        <name>Zn(2+)</name>
        <dbReference type="ChEBI" id="CHEBI:29105"/>
        <label>2</label>
    </ligand>
</feature>
<feature type="binding site" evidence="9">
    <location>
        <position position="413"/>
    </location>
    <ligand>
        <name>Zn(2+)</name>
        <dbReference type="ChEBI" id="CHEBI:29105"/>
        <label>2</label>
    </ligand>
</feature>
<dbReference type="PANTHER" id="PTHR10333:SF42">
    <property type="entry name" value="INHIBITOR OF GROWTH PROTEIN 5"/>
    <property type="match status" value="1"/>
</dbReference>
<dbReference type="GO" id="GO:0005634">
    <property type="term" value="C:nucleus"/>
    <property type="evidence" value="ECO:0007669"/>
    <property type="project" value="UniProtKB-SubCell"/>
</dbReference>
<feature type="compositionally biased region" description="Polar residues" evidence="12">
    <location>
        <begin position="133"/>
        <end position="142"/>
    </location>
</feature>
<gene>
    <name evidence="14" type="ORF">BXZ70DRAFT_1003592</name>
</gene>
<comment type="subunit">
    <text evidence="11">Component of an histone acetyltransferase complex. Interacts with H3K4me3 and to a lesser extent with H3K4me2.</text>
</comment>
<comment type="function">
    <text evidence="11">Component of an histone acetyltransferase complex.</text>
</comment>
<dbReference type="Gene3D" id="3.30.40.10">
    <property type="entry name" value="Zinc/RING finger domain, C3HC4 (zinc finger)"/>
    <property type="match status" value="1"/>
</dbReference>
<evidence type="ECO:0000256" key="12">
    <source>
        <dbReference type="SAM" id="MobiDB-lite"/>
    </source>
</evidence>
<feature type="site" description="Histone H3K4me3 binding" evidence="8">
    <location>
        <position position="394"/>
    </location>
</feature>
<evidence type="ECO:0000313" key="14">
    <source>
        <dbReference type="EMBL" id="KAH8108198.1"/>
    </source>
</evidence>
<comment type="subcellular location">
    <subcellularLocation>
        <location evidence="1 11">Nucleus</location>
    </subcellularLocation>
</comment>
<comment type="domain">
    <text evidence="11">The PHD-type zinc finger mediates the binding to H3K4me3.</text>
</comment>
<proteinExistence type="inferred from homology"/>
<dbReference type="GO" id="GO:0006325">
    <property type="term" value="P:chromatin organization"/>
    <property type="evidence" value="ECO:0007669"/>
    <property type="project" value="UniProtKB-KW"/>
</dbReference>
<dbReference type="InterPro" id="IPR024610">
    <property type="entry name" value="ING_N_histone-binding"/>
</dbReference>
<accession>A0A8K0XV34</accession>
<comment type="similarity">
    <text evidence="2 11">Belongs to the ING family.</text>
</comment>